<dbReference type="InterPro" id="IPR027417">
    <property type="entry name" value="P-loop_NTPase"/>
</dbReference>
<dbReference type="PANTHER" id="PTHR12788">
    <property type="entry name" value="PROTEIN-TYROSINE SULFOTRANSFERASE 2"/>
    <property type="match status" value="1"/>
</dbReference>
<evidence type="ECO:0000313" key="4">
    <source>
        <dbReference type="Proteomes" id="UP000620046"/>
    </source>
</evidence>
<gene>
    <name evidence="3" type="ORF">GCM10010981_37400</name>
</gene>
<dbReference type="PROSITE" id="PS50005">
    <property type="entry name" value="TPR"/>
    <property type="match status" value="1"/>
</dbReference>
<evidence type="ECO:0000256" key="2">
    <source>
        <dbReference type="PROSITE-ProRule" id="PRU00339"/>
    </source>
</evidence>
<dbReference type="InterPro" id="IPR026634">
    <property type="entry name" value="TPST-like"/>
</dbReference>
<dbReference type="SMART" id="SM00028">
    <property type="entry name" value="TPR"/>
    <property type="match status" value="4"/>
</dbReference>
<dbReference type="Pfam" id="PF13432">
    <property type="entry name" value="TPR_16"/>
    <property type="match status" value="1"/>
</dbReference>
<sequence length="537" mass="60406">MADSIPLDASPESTMTALPDLQARLIHAFNRNEWPRVLQLAGELQPLAPRDAMAPFMAGVAYMQLQQPQKSVDLLQVATTLEPNRADFAAQYAKALALTRRLQEARLVADRAMTLGPGDPMTLDTLGVVYSQAHAHEQSVSAFRRLVTMVPNHPQARFNLAYALTAMGDEAAAEQELEHCVRIDPGYGIAHLNLAQLRRQTAERNHVERLRALLPRYPNQPAAQLYLNMALAKEFDDLGDYASAFEHYRRGKSVGRERRVQSVQRDEAIFQRLQASFSSAPAGQGEAGDGPIFVIGMPRTGTTLLDRILSSHPDVYSAGELQDFPATLQRQYGGNVPLLLDPSLPARAQHIDWRQLGADYLAATRPHAEHAKHFIDKLPHNFLYAGFIASALPDAKIICLRRHPLDTCLGNFRHLFEQETSYYDYSFDLLDTGRYYVGFDRLMAHWRRVFPGRIFEVRYEDLVAEQEATVRELLAFCGLPWDDACLQSERNVAPVNTPNAWQVRAPVYRDAVGRWKRYEAQLGELRKLLEQAGVAID</sequence>
<dbReference type="Proteomes" id="UP000620046">
    <property type="component" value="Unassembled WGS sequence"/>
</dbReference>
<keyword evidence="1" id="KW-0808">Transferase</keyword>
<dbReference type="SUPFAM" id="SSF52540">
    <property type="entry name" value="P-loop containing nucleoside triphosphate hydrolases"/>
    <property type="match status" value="1"/>
</dbReference>
<evidence type="ECO:0000256" key="1">
    <source>
        <dbReference type="ARBA" id="ARBA00022679"/>
    </source>
</evidence>
<dbReference type="InterPro" id="IPR019734">
    <property type="entry name" value="TPR_rpt"/>
</dbReference>
<comment type="caution">
    <text evidence="3">The sequence shown here is derived from an EMBL/GenBank/DDBJ whole genome shotgun (WGS) entry which is preliminary data.</text>
</comment>
<dbReference type="Gene3D" id="3.40.50.300">
    <property type="entry name" value="P-loop containing nucleotide triphosphate hydrolases"/>
    <property type="match status" value="1"/>
</dbReference>
<proteinExistence type="predicted"/>
<organism evidence="3 4">
    <name type="scientific">Dyella nitratireducens</name>
    <dbReference type="NCBI Taxonomy" id="1849580"/>
    <lineage>
        <taxon>Bacteria</taxon>
        <taxon>Pseudomonadati</taxon>
        <taxon>Pseudomonadota</taxon>
        <taxon>Gammaproteobacteria</taxon>
        <taxon>Lysobacterales</taxon>
        <taxon>Rhodanobacteraceae</taxon>
        <taxon>Dyella</taxon>
    </lineage>
</organism>
<reference evidence="4" key="1">
    <citation type="journal article" date="2019" name="Int. J. Syst. Evol. Microbiol.">
        <title>The Global Catalogue of Microorganisms (GCM) 10K type strain sequencing project: providing services to taxonomists for standard genome sequencing and annotation.</title>
        <authorList>
            <consortium name="The Broad Institute Genomics Platform"/>
            <consortium name="The Broad Institute Genome Sequencing Center for Infectious Disease"/>
            <person name="Wu L."/>
            <person name="Ma J."/>
        </authorList>
    </citation>
    <scope>NUCLEOTIDE SEQUENCE [LARGE SCALE GENOMIC DNA]</scope>
    <source>
        <strain evidence="4">CGMCC 1.15439</strain>
    </source>
</reference>
<evidence type="ECO:0000313" key="3">
    <source>
        <dbReference type="EMBL" id="GGA44858.1"/>
    </source>
</evidence>
<protein>
    <submittedName>
        <fullName evidence="3">Sulfotransferase</fullName>
    </submittedName>
</protein>
<dbReference type="InterPro" id="IPR011990">
    <property type="entry name" value="TPR-like_helical_dom_sf"/>
</dbReference>
<accession>A0ABQ1GJF8</accession>
<dbReference type="Pfam" id="PF13469">
    <property type="entry name" value="Sulfotransfer_3"/>
    <property type="match status" value="1"/>
</dbReference>
<keyword evidence="2" id="KW-0802">TPR repeat</keyword>
<keyword evidence="4" id="KW-1185">Reference proteome</keyword>
<dbReference type="Pfam" id="PF13181">
    <property type="entry name" value="TPR_8"/>
    <property type="match status" value="1"/>
</dbReference>
<feature type="repeat" description="TPR" evidence="2">
    <location>
        <begin position="120"/>
        <end position="153"/>
    </location>
</feature>
<dbReference type="SUPFAM" id="SSF48452">
    <property type="entry name" value="TPR-like"/>
    <property type="match status" value="1"/>
</dbReference>
<name>A0ABQ1GJF8_9GAMM</name>
<dbReference type="Gene3D" id="1.25.40.10">
    <property type="entry name" value="Tetratricopeptide repeat domain"/>
    <property type="match status" value="1"/>
</dbReference>
<dbReference type="PANTHER" id="PTHR12788:SF10">
    <property type="entry name" value="PROTEIN-TYROSINE SULFOTRANSFERASE"/>
    <property type="match status" value="1"/>
</dbReference>
<dbReference type="EMBL" id="BMJA01000004">
    <property type="protein sequence ID" value="GGA44858.1"/>
    <property type="molecule type" value="Genomic_DNA"/>
</dbReference>